<sequence>MTTDGPELLASYWLHAGDTAPAVGREWSAWDFETRVQRLAEVGFTGIGLTHTELRHRLTEHGETLADLRSVLDRHGLTHVELEILNAWLLPRADERRERERETREFLLSAAETLDAAHLKVGNFDGHRVPLADAAARFRTLCERAAAVDTAVGFEPSPVDPNVDSLDDALAVVEGAANGGLLLDSWHLAKLGVPTERLRDLDASDIVAAELADGRYDTDVETATEMVDHRELPGDGEFDLDGFVSALRRAGYAGPWGHEILSAEYRQRPMEQAYRQAYETAMAVLRR</sequence>
<dbReference type="Proteomes" id="UP001268864">
    <property type="component" value="Unassembled WGS sequence"/>
</dbReference>
<dbReference type="RefSeq" id="WP_310900180.1">
    <property type="nucleotide sequence ID" value="NZ_JAMQOS010000003.1"/>
</dbReference>
<dbReference type="InterPro" id="IPR013022">
    <property type="entry name" value="Xyl_isomerase-like_TIM-brl"/>
</dbReference>
<dbReference type="InterPro" id="IPR036237">
    <property type="entry name" value="Xyl_isomerase-like_sf"/>
</dbReference>
<organism evidence="2 3">
    <name type="scientific">Haloarcula onubensis</name>
    <dbReference type="NCBI Taxonomy" id="2950539"/>
    <lineage>
        <taxon>Archaea</taxon>
        <taxon>Methanobacteriati</taxon>
        <taxon>Methanobacteriota</taxon>
        <taxon>Stenosarchaea group</taxon>
        <taxon>Halobacteria</taxon>
        <taxon>Halobacteriales</taxon>
        <taxon>Haloarculaceae</taxon>
        <taxon>Haloarcula</taxon>
    </lineage>
</organism>
<dbReference type="SUPFAM" id="SSF51658">
    <property type="entry name" value="Xylose isomerase-like"/>
    <property type="match status" value="1"/>
</dbReference>
<reference evidence="2 3" key="1">
    <citation type="submission" date="2022-06" db="EMBL/GenBank/DDBJ databases">
        <title>Halomicroarcula sp. a new haloarchaeum isolate from saline soil.</title>
        <authorList>
            <person name="Strakova D."/>
            <person name="Galisteo C."/>
            <person name="Sanchez-Porro C."/>
            <person name="Ventosa A."/>
        </authorList>
    </citation>
    <scope>NUCLEOTIDE SEQUENCE [LARGE SCALE GENOMIC DNA]</scope>
    <source>
        <strain evidence="2 3">S3CR25-11</strain>
    </source>
</reference>
<dbReference type="PANTHER" id="PTHR12110:SF48">
    <property type="entry name" value="BLL3656 PROTEIN"/>
    <property type="match status" value="1"/>
</dbReference>
<accession>A0ABU2FNK3</accession>
<feature type="domain" description="Xylose isomerase-like TIM barrel" evidence="1">
    <location>
        <begin position="36"/>
        <end position="278"/>
    </location>
</feature>
<dbReference type="Pfam" id="PF01261">
    <property type="entry name" value="AP_endonuc_2"/>
    <property type="match status" value="1"/>
</dbReference>
<dbReference type="EMBL" id="JAMQOS010000003">
    <property type="protein sequence ID" value="MDS0282344.1"/>
    <property type="molecule type" value="Genomic_DNA"/>
</dbReference>
<keyword evidence="3" id="KW-1185">Reference proteome</keyword>
<evidence type="ECO:0000313" key="3">
    <source>
        <dbReference type="Proteomes" id="UP001268864"/>
    </source>
</evidence>
<proteinExistence type="predicted"/>
<protein>
    <submittedName>
        <fullName evidence="2">Sugar phosphate isomerase/epimerase</fullName>
    </submittedName>
</protein>
<dbReference type="GO" id="GO:0016853">
    <property type="term" value="F:isomerase activity"/>
    <property type="evidence" value="ECO:0007669"/>
    <property type="project" value="UniProtKB-KW"/>
</dbReference>
<dbReference type="Gene3D" id="3.20.20.150">
    <property type="entry name" value="Divalent-metal-dependent TIM barrel enzymes"/>
    <property type="match status" value="1"/>
</dbReference>
<evidence type="ECO:0000259" key="1">
    <source>
        <dbReference type="Pfam" id="PF01261"/>
    </source>
</evidence>
<evidence type="ECO:0000313" key="2">
    <source>
        <dbReference type="EMBL" id="MDS0282344.1"/>
    </source>
</evidence>
<gene>
    <name evidence="2" type="ORF">NDI86_09430</name>
</gene>
<name>A0ABU2FNK3_9EURY</name>
<comment type="caution">
    <text evidence="2">The sequence shown here is derived from an EMBL/GenBank/DDBJ whole genome shotgun (WGS) entry which is preliminary data.</text>
</comment>
<dbReference type="PANTHER" id="PTHR12110">
    <property type="entry name" value="HYDROXYPYRUVATE ISOMERASE"/>
    <property type="match status" value="1"/>
</dbReference>
<dbReference type="InterPro" id="IPR050312">
    <property type="entry name" value="IolE/XylAMocC-like"/>
</dbReference>
<keyword evidence="2" id="KW-0413">Isomerase</keyword>